<dbReference type="RefSeq" id="XP_062703340.1">
    <property type="nucleotide sequence ID" value="XM_062847356.1"/>
</dbReference>
<reference evidence="3" key="1">
    <citation type="journal article" date="2015" name="Proc. Natl. Acad. Sci. U.S.A.">
        <title>Genome sequence of the Asian Tiger mosquito, Aedes albopictus, reveals insights into its biology, genetics, and evolution.</title>
        <authorList>
            <person name="Chen X.G."/>
            <person name="Jiang X."/>
            <person name="Gu J."/>
            <person name="Xu M."/>
            <person name="Wu Y."/>
            <person name="Deng Y."/>
            <person name="Zhang C."/>
            <person name="Bonizzoni M."/>
            <person name="Dermauw W."/>
            <person name="Vontas J."/>
            <person name="Armbruster P."/>
            <person name="Huang X."/>
            <person name="Yang Y."/>
            <person name="Zhang H."/>
            <person name="He W."/>
            <person name="Peng H."/>
            <person name="Liu Y."/>
            <person name="Wu K."/>
            <person name="Chen J."/>
            <person name="Lirakis M."/>
            <person name="Topalis P."/>
            <person name="Van Leeuwen T."/>
            <person name="Hall A.B."/>
            <person name="Jiang X."/>
            <person name="Thorpe C."/>
            <person name="Mueller R.L."/>
            <person name="Sun C."/>
            <person name="Waterhouse R.M."/>
            <person name="Yan G."/>
            <person name="Tu Z.J."/>
            <person name="Fang X."/>
            <person name="James A.A."/>
        </authorList>
    </citation>
    <scope>NUCLEOTIDE SEQUENCE [LARGE SCALE GENOMIC DNA]</scope>
    <source>
        <strain evidence="3">Foshan</strain>
    </source>
</reference>
<dbReference type="InterPro" id="IPR032071">
    <property type="entry name" value="DUF4806"/>
</dbReference>
<keyword evidence="3" id="KW-1185">Reference proteome</keyword>
<accession>A0ABM1ZPH1</accession>
<dbReference type="Proteomes" id="UP000069940">
    <property type="component" value="Unassembled WGS sequence"/>
</dbReference>
<feature type="domain" description="DUF4806" evidence="1">
    <location>
        <begin position="2"/>
        <end position="66"/>
    </location>
</feature>
<reference evidence="2" key="2">
    <citation type="submission" date="2025-05" db="UniProtKB">
        <authorList>
            <consortium name="EnsemblMetazoa"/>
        </authorList>
    </citation>
    <scope>IDENTIFICATION</scope>
    <source>
        <strain evidence="2">Foshan</strain>
    </source>
</reference>
<evidence type="ECO:0000313" key="3">
    <source>
        <dbReference type="Proteomes" id="UP000069940"/>
    </source>
</evidence>
<sequence length="106" mass="12795">MRRKYIKFLRRIKTPRQSLEDTFGKICTDQAIFRHFNWTSNKSSQSMTQRESLQHYWIFTDCLFEAWSSHGLAMETLKSKMASVIKRIYVRNNVRNFRARSKIVEL</sequence>
<protein>
    <recommendedName>
        <fullName evidence="1">DUF4806 domain-containing protein</fullName>
    </recommendedName>
</protein>
<dbReference type="Pfam" id="PF16064">
    <property type="entry name" value="DUF4806"/>
    <property type="match status" value="1"/>
</dbReference>
<organism evidence="2 3">
    <name type="scientific">Aedes albopictus</name>
    <name type="common">Asian tiger mosquito</name>
    <name type="synonym">Stegomyia albopicta</name>
    <dbReference type="NCBI Taxonomy" id="7160"/>
    <lineage>
        <taxon>Eukaryota</taxon>
        <taxon>Metazoa</taxon>
        <taxon>Ecdysozoa</taxon>
        <taxon>Arthropoda</taxon>
        <taxon>Hexapoda</taxon>
        <taxon>Insecta</taxon>
        <taxon>Pterygota</taxon>
        <taxon>Neoptera</taxon>
        <taxon>Endopterygota</taxon>
        <taxon>Diptera</taxon>
        <taxon>Nematocera</taxon>
        <taxon>Culicoidea</taxon>
        <taxon>Culicidae</taxon>
        <taxon>Culicinae</taxon>
        <taxon>Aedini</taxon>
        <taxon>Aedes</taxon>
        <taxon>Stegomyia</taxon>
    </lineage>
</organism>
<dbReference type="EnsemblMetazoa" id="AALFPA23_020421.R30150">
    <property type="protein sequence ID" value="AALFPA23_020421.P30150"/>
    <property type="gene ID" value="AALFPA23_020421"/>
</dbReference>
<evidence type="ECO:0000313" key="2">
    <source>
        <dbReference type="EnsemblMetazoa" id="AALFPA23_020421.P30150"/>
    </source>
</evidence>
<proteinExistence type="predicted"/>
<evidence type="ECO:0000259" key="1">
    <source>
        <dbReference type="Pfam" id="PF16064"/>
    </source>
</evidence>
<dbReference type="GeneID" id="134285796"/>
<name>A0ABM1ZPH1_AEDAL</name>